<protein>
    <recommendedName>
        <fullName evidence="4">Methyltransferase domain-containing protein</fullName>
    </recommendedName>
</protein>
<dbReference type="Proteomes" id="UP000076842">
    <property type="component" value="Unassembled WGS sequence"/>
</dbReference>
<dbReference type="InterPro" id="IPR029063">
    <property type="entry name" value="SAM-dependent_MTases_sf"/>
</dbReference>
<dbReference type="SUPFAM" id="SSF53335">
    <property type="entry name" value="S-adenosyl-L-methionine-dependent methyltransferases"/>
    <property type="match status" value="1"/>
</dbReference>
<feature type="compositionally biased region" description="Low complexity" evidence="1">
    <location>
        <begin position="200"/>
        <end position="209"/>
    </location>
</feature>
<gene>
    <name evidence="2" type="ORF">CALCODRAFT_37678</name>
</gene>
<dbReference type="EMBL" id="KV424029">
    <property type="protein sequence ID" value="KZT53770.1"/>
    <property type="molecule type" value="Genomic_DNA"/>
</dbReference>
<dbReference type="STRING" id="1353952.A0A165DXZ2"/>
<feature type="compositionally biased region" description="Low complexity" evidence="1">
    <location>
        <begin position="152"/>
        <end position="173"/>
    </location>
</feature>
<feature type="compositionally biased region" description="Low complexity" evidence="1">
    <location>
        <begin position="9"/>
        <end position="21"/>
    </location>
</feature>
<feature type="compositionally biased region" description="Basic residues" evidence="1">
    <location>
        <begin position="251"/>
        <end position="261"/>
    </location>
</feature>
<name>A0A165DXZ2_9BASI</name>
<organism evidence="2 3">
    <name type="scientific">Calocera cornea HHB12733</name>
    <dbReference type="NCBI Taxonomy" id="1353952"/>
    <lineage>
        <taxon>Eukaryota</taxon>
        <taxon>Fungi</taxon>
        <taxon>Dikarya</taxon>
        <taxon>Basidiomycota</taxon>
        <taxon>Agaricomycotina</taxon>
        <taxon>Dacrymycetes</taxon>
        <taxon>Dacrymycetales</taxon>
        <taxon>Dacrymycetaceae</taxon>
        <taxon>Calocera</taxon>
    </lineage>
</organism>
<accession>A0A165DXZ2</accession>
<evidence type="ECO:0000313" key="3">
    <source>
        <dbReference type="Proteomes" id="UP000076842"/>
    </source>
</evidence>
<dbReference type="Gene3D" id="3.40.50.150">
    <property type="entry name" value="Vaccinia Virus protein VP39"/>
    <property type="match status" value="1"/>
</dbReference>
<evidence type="ECO:0008006" key="4">
    <source>
        <dbReference type="Google" id="ProtNLM"/>
    </source>
</evidence>
<reference evidence="2 3" key="1">
    <citation type="journal article" date="2016" name="Mol. Biol. Evol.">
        <title>Comparative Genomics of Early-Diverging Mushroom-Forming Fungi Provides Insights into the Origins of Lignocellulose Decay Capabilities.</title>
        <authorList>
            <person name="Nagy L.G."/>
            <person name="Riley R."/>
            <person name="Tritt A."/>
            <person name="Adam C."/>
            <person name="Daum C."/>
            <person name="Floudas D."/>
            <person name="Sun H."/>
            <person name="Yadav J.S."/>
            <person name="Pangilinan J."/>
            <person name="Larsson K.H."/>
            <person name="Matsuura K."/>
            <person name="Barry K."/>
            <person name="Labutti K."/>
            <person name="Kuo R."/>
            <person name="Ohm R.A."/>
            <person name="Bhattacharya S.S."/>
            <person name="Shirouzu T."/>
            <person name="Yoshinaga Y."/>
            <person name="Martin F.M."/>
            <person name="Grigoriev I.V."/>
            <person name="Hibbett D.S."/>
        </authorList>
    </citation>
    <scope>NUCLEOTIDE SEQUENCE [LARGE SCALE GENOMIC DNA]</scope>
    <source>
        <strain evidence="2 3">HHB12733</strain>
    </source>
</reference>
<feature type="compositionally biased region" description="Polar residues" evidence="1">
    <location>
        <begin position="41"/>
        <end position="53"/>
    </location>
</feature>
<evidence type="ECO:0000313" key="2">
    <source>
        <dbReference type="EMBL" id="KZT53770.1"/>
    </source>
</evidence>
<feature type="region of interest" description="Disordered" evidence="1">
    <location>
        <begin position="1"/>
        <end position="287"/>
    </location>
</feature>
<feature type="compositionally biased region" description="Basic and acidic residues" evidence="1">
    <location>
        <begin position="120"/>
        <end position="130"/>
    </location>
</feature>
<dbReference type="OrthoDB" id="2013972at2759"/>
<evidence type="ECO:0000256" key="1">
    <source>
        <dbReference type="SAM" id="MobiDB-lite"/>
    </source>
</evidence>
<sequence length="627" mass="70560">MASQGYQWDSSSSPDMSPTSSQGGGWRARLSSLTGRAKTPDPSSARSSKSKPQQPRDDGYYTDTHAAKKSPQVSLHLKAPVQAAVERSKTPTSTPSSTVSRGRAITRNYDGYGTDVPSTKNDRRLNHDRSLQVATSPDAPSSYGLRSPTQVPLPRSPLSPGSPQSPTSRSATPTPAPPSFLQHRRGQSGSSAPPLPPLPSLLRAAVPPSELVRWPSSGGEQPPPTPLSPTRSRSTSRPDIRPMTPRSITPKQRRSFSKGGRKPPYVSDTDTDADNTKSTPKGRKRTFSFFSKRAKANTQPTKGQALLQQLLLPYPLSVDLETRSLEKYVYRTLYYVAPPYNFEKYCGPSFHEGFAERPPKKSLDIGAGYWYWLRDASAYWKHTKFVAFDYFELPHCDIPNDQLKRITFIQGDLLSRNLLPFQDGEFDHIRLANMRLAIPDAEWEYVLWHLSKKLCPGGVLEIVDDGWMPPPIPSDSPVDHVFLRSYERLFEKMLMSRGFICKLNMPDQWEIVIEGYVERTPGLEFVLRGTAPVMPFDLDQDSELRWHRIYMLAEDAIRFSLEPQIANLHRTSPATPETLEGKIRAFREDLQAMSDRIADHPDTRRYNGSTFHVTIARKKADGHFRRR</sequence>
<feature type="compositionally biased region" description="Low complexity" evidence="1">
    <location>
        <begin position="228"/>
        <end position="237"/>
    </location>
</feature>
<keyword evidence="3" id="KW-1185">Reference proteome</keyword>
<dbReference type="InParanoid" id="A0A165DXZ2"/>
<dbReference type="AlphaFoldDB" id="A0A165DXZ2"/>
<proteinExistence type="predicted"/>